<dbReference type="RefSeq" id="WP_230738964.1">
    <property type="nucleotide sequence ID" value="NZ_JAJNDB010000007.1"/>
</dbReference>
<dbReference type="InterPro" id="IPR005905">
    <property type="entry name" value="D_ala_D_ala"/>
</dbReference>
<dbReference type="Pfam" id="PF07478">
    <property type="entry name" value="Dala_Dala_lig_C"/>
    <property type="match status" value="1"/>
</dbReference>
<comment type="pathway">
    <text evidence="13">Cell wall biogenesis; peptidoglycan biosynthesis.</text>
</comment>
<keyword evidence="4 13" id="KW-0436">Ligase</keyword>
<dbReference type="PIRSF" id="PIRSF039102">
    <property type="entry name" value="Ddl/VanB"/>
    <property type="match status" value="1"/>
</dbReference>
<dbReference type="PANTHER" id="PTHR23132:SF25">
    <property type="entry name" value="D-ALANINE--D-ALANINE LIGASE A"/>
    <property type="match status" value="1"/>
</dbReference>
<dbReference type="InterPro" id="IPR011127">
    <property type="entry name" value="Dala_Dala_lig_N"/>
</dbReference>
<evidence type="ECO:0000256" key="1">
    <source>
        <dbReference type="ARBA" id="ARBA00001936"/>
    </source>
</evidence>
<dbReference type="PROSITE" id="PS00844">
    <property type="entry name" value="DALA_DALA_LIGASE_2"/>
    <property type="match status" value="1"/>
</dbReference>
<evidence type="ECO:0000256" key="8">
    <source>
        <dbReference type="ARBA" id="ARBA00022842"/>
    </source>
</evidence>
<dbReference type="SUPFAM" id="SSF52440">
    <property type="entry name" value="PreATP-grasp domain"/>
    <property type="match status" value="1"/>
</dbReference>
<evidence type="ECO:0000256" key="14">
    <source>
        <dbReference type="PROSITE-ProRule" id="PRU00409"/>
    </source>
</evidence>
<name>A0ABS8PFQ2_9PSEU</name>
<keyword evidence="13" id="KW-0963">Cytoplasm</keyword>
<comment type="similarity">
    <text evidence="3 13">Belongs to the D-alanine--D-alanine ligase family.</text>
</comment>
<dbReference type="InterPro" id="IPR011761">
    <property type="entry name" value="ATP-grasp"/>
</dbReference>
<keyword evidence="12 13" id="KW-0961">Cell wall biogenesis/degradation</keyword>
<sequence>MGAPARRPTLLVLFGGRSGEHAVSCVSAGGILDNLDRDRFDVVAVGITRDGEWLAVGDDTERWRLHGRELPEVTADAGEPVALLPDPTRRELVSLADGRRGAVLATIDAVFPALHGPAGEDGEVQGLLETAGVPYVGAGVCASAASMDKTVTKALLRDAGLVVGDAVALDRTATDLTAAERERLGLPVFVKPARAGSSVGIRRVTAWEDLADAVAFARESDPKVLVEAAVVGREIECGVLQFPDGRVEASVAAEIRLPGADDWYDFETKYLDDVSELDVPAKLDDAVGEAVREQAVRVFRTMDCSGLARVDFFVTDDGRVLVNELNTMPGFTATSLYPRMWATTGVDYPTLLTTLVETALAHGTGVR</sequence>
<dbReference type="Gene3D" id="3.30.1490.20">
    <property type="entry name" value="ATP-grasp fold, A domain"/>
    <property type="match status" value="1"/>
</dbReference>
<evidence type="ECO:0000256" key="4">
    <source>
        <dbReference type="ARBA" id="ARBA00022598"/>
    </source>
</evidence>
<proteinExistence type="inferred from homology"/>
<evidence type="ECO:0000313" key="16">
    <source>
        <dbReference type="EMBL" id="MCD2197078.1"/>
    </source>
</evidence>
<evidence type="ECO:0000256" key="3">
    <source>
        <dbReference type="ARBA" id="ARBA00010871"/>
    </source>
</evidence>
<dbReference type="EC" id="6.3.2.4" evidence="13"/>
<dbReference type="PANTHER" id="PTHR23132">
    <property type="entry name" value="D-ALANINE--D-ALANINE LIGASE"/>
    <property type="match status" value="1"/>
</dbReference>
<evidence type="ECO:0000256" key="12">
    <source>
        <dbReference type="ARBA" id="ARBA00023316"/>
    </source>
</evidence>
<keyword evidence="10 13" id="KW-0573">Peptidoglycan synthesis</keyword>
<comment type="function">
    <text evidence="13">Cell wall formation.</text>
</comment>
<dbReference type="InterPro" id="IPR013815">
    <property type="entry name" value="ATP_grasp_subdomain_1"/>
</dbReference>
<dbReference type="Proteomes" id="UP001199469">
    <property type="component" value="Unassembled WGS sequence"/>
</dbReference>
<dbReference type="NCBIfam" id="TIGR01205">
    <property type="entry name" value="D_ala_D_alaTIGR"/>
    <property type="match status" value="1"/>
</dbReference>
<evidence type="ECO:0000256" key="13">
    <source>
        <dbReference type="HAMAP-Rule" id="MF_00047"/>
    </source>
</evidence>
<evidence type="ECO:0000313" key="17">
    <source>
        <dbReference type="Proteomes" id="UP001199469"/>
    </source>
</evidence>
<keyword evidence="5" id="KW-0479">Metal-binding</keyword>
<dbReference type="InterPro" id="IPR011095">
    <property type="entry name" value="Dala_Dala_lig_C"/>
</dbReference>
<dbReference type="EMBL" id="JAJNDB010000007">
    <property type="protein sequence ID" value="MCD2197078.1"/>
    <property type="molecule type" value="Genomic_DNA"/>
</dbReference>
<dbReference type="GO" id="GO:0016874">
    <property type="term" value="F:ligase activity"/>
    <property type="evidence" value="ECO:0007669"/>
    <property type="project" value="UniProtKB-KW"/>
</dbReference>
<feature type="domain" description="ATP-grasp" evidence="15">
    <location>
        <begin position="153"/>
        <end position="357"/>
    </location>
</feature>
<dbReference type="SUPFAM" id="SSF56059">
    <property type="entry name" value="Glutathione synthetase ATP-binding domain-like"/>
    <property type="match status" value="1"/>
</dbReference>
<organism evidence="16 17">
    <name type="scientific">Actinomycetospora endophytica</name>
    <dbReference type="NCBI Taxonomy" id="2291215"/>
    <lineage>
        <taxon>Bacteria</taxon>
        <taxon>Bacillati</taxon>
        <taxon>Actinomycetota</taxon>
        <taxon>Actinomycetes</taxon>
        <taxon>Pseudonocardiales</taxon>
        <taxon>Pseudonocardiaceae</taxon>
        <taxon>Actinomycetospora</taxon>
    </lineage>
</organism>
<reference evidence="16 17" key="1">
    <citation type="submission" date="2021-11" db="EMBL/GenBank/DDBJ databases">
        <title>Draft genome sequence of Actinomycetospora sp. SF1 isolated from the rhizosphere soil.</title>
        <authorList>
            <person name="Duangmal K."/>
            <person name="Chantavorakit T."/>
        </authorList>
    </citation>
    <scope>NUCLEOTIDE SEQUENCE [LARGE SCALE GENOMIC DNA]</scope>
    <source>
        <strain evidence="16 17">TBRC 5722</strain>
    </source>
</reference>
<evidence type="ECO:0000259" key="15">
    <source>
        <dbReference type="PROSITE" id="PS50975"/>
    </source>
</evidence>
<dbReference type="InterPro" id="IPR016185">
    <property type="entry name" value="PreATP-grasp_dom_sf"/>
</dbReference>
<keyword evidence="6 14" id="KW-0547">Nucleotide-binding</keyword>
<comment type="cofactor">
    <cofactor evidence="1">
        <name>Mn(2+)</name>
        <dbReference type="ChEBI" id="CHEBI:29035"/>
    </cofactor>
</comment>
<comment type="subcellular location">
    <subcellularLocation>
        <location evidence="13">Cytoplasm</location>
    </subcellularLocation>
</comment>
<dbReference type="NCBIfam" id="NF002528">
    <property type="entry name" value="PRK01966.1-4"/>
    <property type="match status" value="1"/>
</dbReference>
<evidence type="ECO:0000256" key="6">
    <source>
        <dbReference type="ARBA" id="ARBA00022741"/>
    </source>
</evidence>
<dbReference type="HAMAP" id="MF_00047">
    <property type="entry name" value="Dala_Dala_lig"/>
    <property type="match status" value="1"/>
</dbReference>
<dbReference type="InterPro" id="IPR000291">
    <property type="entry name" value="D-Ala_lig_Van_CS"/>
</dbReference>
<dbReference type="Gene3D" id="3.30.470.20">
    <property type="entry name" value="ATP-grasp fold, B domain"/>
    <property type="match status" value="1"/>
</dbReference>
<evidence type="ECO:0000256" key="2">
    <source>
        <dbReference type="ARBA" id="ARBA00001946"/>
    </source>
</evidence>
<keyword evidence="17" id="KW-1185">Reference proteome</keyword>
<dbReference type="Pfam" id="PF01820">
    <property type="entry name" value="Dala_Dala_lig_N"/>
    <property type="match status" value="1"/>
</dbReference>
<evidence type="ECO:0000256" key="9">
    <source>
        <dbReference type="ARBA" id="ARBA00022960"/>
    </source>
</evidence>
<keyword evidence="11" id="KW-0464">Manganese</keyword>
<evidence type="ECO:0000256" key="7">
    <source>
        <dbReference type="ARBA" id="ARBA00022840"/>
    </source>
</evidence>
<dbReference type="PROSITE" id="PS50975">
    <property type="entry name" value="ATP_GRASP"/>
    <property type="match status" value="1"/>
</dbReference>
<dbReference type="PROSITE" id="PS00843">
    <property type="entry name" value="DALA_DALA_LIGASE_1"/>
    <property type="match status" value="1"/>
</dbReference>
<keyword evidence="8" id="KW-0460">Magnesium</keyword>
<protein>
    <recommendedName>
        <fullName evidence="13">D-alanine--D-alanine ligase</fullName>
        <ecNumber evidence="13">6.3.2.4</ecNumber>
    </recommendedName>
    <alternativeName>
        <fullName evidence="13">D-Ala-D-Ala ligase</fullName>
    </alternativeName>
    <alternativeName>
        <fullName evidence="13">D-alanylalanine synthetase</fullName>
    </alternativeName>
</protein>
<comment type="caution">
    <text evidence="16">The sequence shown here is derived from an EMBL/GenBank/DDBJ whole genome shotgun (WGS) entry which is preliminary data.</text>
</comment>
<evidence type="ECO:0000256" key="11">
    <source>
        <dbReference type="ARBA" id="ARBA00023211"/>
    </source>
</evidence>
<gene>
    <name evidence="13" type="primary">ddl</name>
    <name evidence="16" type="ORF">LQ327_27275</name>
</gene>
<comment type="catalytic activity">
    <reaction evidence="13">
        <text>2 D-alanine + ATP = D-alanyl-D-alanine + ADP + phosphate + H(+)</text>
        <dbReference type="Rhea" id="RHEA:11224"/>
        <dbReference type="ChEBI" id="CHEBI:15378"/>
        <dbReference type="ChEBI" id="CHEBI:30616"/>
        <dbReference type="ChEBI" id="CHEBI:43474"/>
        <dbReference type="ChEBI" id="CHEBI:57416"/>
        <dbReference type="ChEBI" id="CHEBI:57822"/>
        <dbReference type="ChEBI" id="CHEBI:456216"/>
        <dbReference type="EC" id="6.3.2.4"/>
    </reaction>
</comment>
<evidence type="ECO:0000256" key="10">
    <source>
        <dbReference type="ARBA" id="ARBA00022984"/>
    </source>
</evidence>
<dbReference type="Gene3D" id="3.40.50.20">
    <property type="match status" value="1"/>
</dbReference>
<accession>A0ABS8PFQ2</accession>
<evidence type="ECO:0000256" key="5">
    <source>
        <dbReference type="ARBA" id="ARBA00022723"/>
    </source>
</evidence>
<comment type="cofactor">
    <cofactor evidence="2">
        <name>Mg(2+)</name>
        <dbReference type="ChEBI" id="CHEBI:18420"/>
    </cofactor>
</comment>
<keyword evidence="9 13" id="KW-0133">Cell shape</keyword>
<keyword evidence="7 14" id="KW-0067">ATP-binding</keyword>